<keyword evidence="3" id="KW-1185">Reference proteome</keyword>
<evidence type="ECO:0000256" key="1">
    <source>
        <dbReference type="SAM" id="MobiDB-lite"/>
    </source>
</evidence>
<proteinExistence type="predicted"/>
<protein>
    <submittedName>
        <fullName evidence="2">Uncharacterized protein</fullName>
    </submittedName>
</protein>
<dbReference type="EMBL" id="FJUX01000042">
    <property type="protein sequence ID" value="CZS99725.1"/>
    <property type="molecule type" value="Genomic_DNA"/>
</dbReference>
<dbReference type="Proteomes" id="UP000178912">
    <property type="component" value="Unassembled WGS sequence"/>
</dbReference>
<reference evidence="3" key="1">
    <citation type="submission" date="2016-03" db="EMBL/GenBank/DDBJ databases">
        <authorList>
            <person name="Guldener U."/>
        </authorList>
    </citation>
    <scope>NUCLEOTIDE SEQUENCE [LARGE SCALE GENOMIC DNA]</scope>
    <source>
        <strain evidence="3">04CH-RAC-A.6.1</strain>
    </source>
</reference>
<evidence type="ECO:0000313" key="2">
    <source>
        <dbReference type="EMBL" id="CZS99725.1"/>
    </source>
</evidence>
<feature type="region of interest" description="Disordered" evidence="1">
    <location>
        <begin position="19"/>
        <end position="83"/>
    </location>
</feature>
<accession>A0A1E1KP02</accession>
<sequence length="112" mass="11937">MYVHSSAVLCYDEPNSRLRVQGRFPGRTSGEKQTLGLTLKPNARYNSTPRSQALIPDVSNSIHPPSPPSNPERPAAYARRPASQAALPGAVFEPLGDALSSAAVKSKATLPE</sequence>
<name>A0A1E1KP02_9HELO</name>
<evidence type="ECO:0000313" key="3">
    <source>
        <dbReference type="Proteomes" id="UP000178912"/>
    </source>
</evidence>
<organism evidence="2 3">
    <name type="scientific">Rhynchosporium agropyri</name>
    <dbReference type="NCBI Taxonomy" id="914238"/>
    <lineage>
        <taxon>Eukaryota</taxon>
        <taxon>Fungi</taxon>
        <taxon>Dikarya</taxon>
        <taxon>Ascomycota</taxon>
        <taxon>Pezizomycotina</taxon>
        <taxon>Leotiomycetes</taxon>
        <taxon>Helotiales</taxon>
        <taxon>Ploettnerulaceae</taxon>
        <taxon>Rhynchosporium</taxon>
    </lineage>
</organism>
<gene>
    <name evidence="2" type="ORF">RAG0_08028</name>
</gene>
<dbReference type="AlphaFoldDB" id="A0A1E1KP02"/>
<feature type="compositionally biased region" description="Low complexity" evidence="1">
    <location>
        <begin position="72"/>
        <end position="83"/>
    </location>
</feature>